<keyword evidence="3" id="KW-0479">Metal-binding</keyword>
<organism evidence="4 5">
    <name type="scientific">Salinibacterium amurskyense</name>
    <dbReference type="NCBI Taxonomy" id="205941"/>
    <lineage>
        <taxon>Bacteria</taxon>
        <taxon>Bacillati</taxon>
        <taxon>Actinomycetota</taxon>
        <taxon>Actinomycetes</taxon>
        <taxon>Micrococcales</taxon>
        <taxon>Microbacteriaceae</taxon>
        <taxon>Salinibacterium</taxon>
    </lineage>
</organism>
<keyword evidence="2 4" id="KW-0378">Hydrolase</keyword>
<dbReference type="PANTHER" id="PTHR32494:SF5">
    <property type="entry name" value="ALLANTOATE AMIDOHYDROLASE"/>
    <property type="match status" value="1"/>
</dbReference>
<dbReference type="OrthoDB" id="9808195at2"/>
<dbReference type="GO" id="GO:0016813">
    <property type="term" value="F:hydrolase activity, acting on carbon-nitrogen (but not peptide) bonds, in linear amidines"/>
    <property type="evidence" value="ECO:0007669"/>
    <property type="project" value="InterPro"/>
</dbReference>
<keyword evidence="3" id="KW-0862">Zinc</keyword>
<gene>
    <name evidence="4" type="ORF">CLV85_0193</name>
</gene>
<dbReference type="InterPro" id="IPR002933">
    <property type="entry name" value="Peptidase_M20"/>
</dbReference>
<evidence type="ECO:0000313" key="5">
    <source>
        <dbReference type="Proteomes" id="UP000231742"/>
    </source>
</evidence>
<comment type="similarity">
    <text evidence="1">Belongs to the peptidase M20 family.</text>
</comment>
<feature type="binding site" evidence="3">
    <location>
        <position position="94"/>
    </location>
    <ligand>
        <name>Zn(2+)</name>
        <dbReference type="ChEBI" id="CHEBI:29105"/>
        <label>2</label>
    </ligand>
</feature>
<dbReference type="InterPro" id="IPR036264">
    <property type="entry name" value="Bact_exopeptidase_dim_dom"/>
</dbReference>
<name>A0A2M9D5N2_9MICO</name>
<dbReference type="Gene3D" id="3.40.630.10">
    <property type="entry name" value="Zn peptidases"/>
    <property type="match status" value="1"/>
</dbReference>
<feature type="binding site" evidence="3">
    <location>
        <position position="94"/>
    </location>
    <ligand>
        <name>Zn(2+)</name>
        <dbReference type="ChEBI" id="CHEBI:29105"/>
        <label>1</label>
    </ligand>
</feature>
<dbReference type="CDD" id="cd03884">
    <property type="entry name" value="M20_bAS"/>
    <property type="match status" value="1"/>
</dbReference>
<feature type="binding site" evidence="3">
    <location>
        <position position="384"/>
    </location>
    <ligand>
        <name>Zn(2+)</name>
        <dbReference type="ChEBI" id="CHEBI:29105"/>
        <label>2</label>
    </ligand>
</feature>
<accession>A0A2M9D5N2</accession>
<dbReference type="NCBIfam" id="TIGR01879">
    <property type="entry name" value="hydantase"/>
    <property type="match status" value="1"/>
</dbReference>
<comment type="cofactor">
    <cofactor evidence="3">
        <name>Zn(2+)</name>
        <dbReference type="ChEBI" id="CHEBI:29105"/>
    </cofactor>
    <text evidence="3">Binds 2 Zn(2+) ions per subunit.</text>
</comment>
<feature type="binding site" evidence="3">
    <location>
        <position position="83"/>
    </location>
    <ligand>
        <name>Zn(2+)</name>
        <dbReference type="ChEBI" id="CHEBI:29105"/>
        <label>1</label>
    </ligand>
</feature>
<feature type="binding site" evidence="3">
    <location>
        <position position="133"/>
    </location>
    <ligand>
        <name>Zn(2+)</name>
        <dbReference type="ChEBI" id="CHEBI:29105"/>
        <label>2</label>
    </ligand>
</feature>
<dbReference type="Pfam" id="PF01546">
    <property type="entry name" value="Peptidase_M20"/>
    <property type="match status" value="1"/>
</dbReference>
<sequence length="427" mass="45065">MDANDITTDAAFLADFATMSEFGATGDGGVDRQAASAADIEQRRWFAGLLESHGFTVEYDRIANQFGLLELVPGAPYVIVGSHMDSQPTAGKYDGAYGVLAAAHSAFRLKEAWEQGAVTPAYNLAVVNWFNEEGSRFAPSMMGSSVYTGKMALETALAVTDHLGVTVEQALADTGFVGTGDGPQAVGCAEIHIEQGRLLENAKVTIGLVTATWAASKYRIVIKGEQAHSGATVMEDRHDALLGASLLVVAARRLADRFPGSLHTAVGQLDVYPNSPVVVASRVTLLLDLRSGDEAVLKEADEILASAIAEIEADAKVSVDMNLSHSWGINPYQPEGVDVSRSSAEALGLSHMDIMTVAGHDSTNMKDIVPTVMLFVPSVEGISHAEGEYTTDEDLVAGLAVIAEVTRRLVAGELAPATSDSTDKELS</sequence>
<evidence type="ECO:0000256" key="3">
    <source>
        <dbReference type="PIRSR" id="PIRSR001235-1"/>
    </source>
</evidence>
<dbReference type="PIRSF" id="PIRSF001235">
    <property type="entry name" value="Amidase_carbamoylase"/>
    <property type="match status" value="1"/>
</dbReference>
<dbReference type="AlphaFoldDB" id="A0A2M9D5N2"/>
<dbReference type="NCBIfam" id="NF006772">
    <property type="entry name" value="PRK09290.2-1"/>
    <property type="match status" value="1"/>
</dbReference>
<evidence type="ECO:0000256" key="1">
    <source>
        <dbReference type="ARBA" id="ARBA00006153"/>
    </source>
</evidence>
<dbReference type="SUPFAM" id="SSF53187">
    <property type="entry name" value="Zn-dependent exopeptidases"/>
    <property type="match status" value="1"/>
</dbReference>
<evidence type="ECO:0000256" key="2">
    <source>
        <dbReference type="ARBA" id="ARBA00022801"/>
    </source>
</evidence>
<dbReference type="EMBL" id="PGFH01000001">
    <property type="protein sequence ID" value="PJJ81026.1"/>
    <property type="molecule type" value="Genomic_DNA"/>
</dbReference>
<dbReference type="PANTHER" id="PTHR32494">
    <property type="entry name" value="ALLANTOATE DEIMINASE-RELATED"/>
    <property type="match status" value="1"/>
</dbReference>
<dbReference type="SUPFAM" id="SSF55031">
    <property type="entry name" value="Bacterial exopeptidase dimerisation domain"/>
    <property type="match status" value="1"/>
</dbReference>
<feature type="binding site" evidence="3">
    <location>
        <position position="192"/>
    </location>
    <ligand>
        <name>Zn(2+)</name>
        <dbReference type="ChEBI" id="CHEBI:29105"/>
        <label>1</label>
    </ligand>
</feature>
<dbReference type="RefSeq" id="WP_100387751.1">
    <property type="nucleotide sequence ID" value="NZ_BMZU01000001.1"/>
</dbReference>
<dbReference type="Proteomes" id="UP000231742">
    <property type="component" value="Unassembled WGS sequence"/>
</dbReference>
<proteinExistence type="inferred from homology"/>
<dbReference type="Gene3D" id="3.30.70.360">
    <property type="match status" value="1"/>
</dbReference>
<evidence type="ECO:0000313" key="4">
    <source>
        <dbReference type="EMBL" id="PJJ81026.1"/>
    </source>
</evidence>
<comment type="caution">
    <text evidence="4">The sequence shown here is derived from an EMBL/GenBank/DDBJ whole genome shotgun (WGS) entry which is preliminary data.</text>
</comment>
<dbReference type="GO" id="GO:0046872">
    <property type="term" value="F:metal ion binding"/>
    <property type="evidence" value="ECO:0007669"/>
    <property type="project" value="UniProtKB-KW"/>
</dbReference>
<protein>
    <submittedName>
        <fullName evidence="4">N-carbamoyl-L-amino-acid hydrolase</fullName>
    </submittedName>
</protein>
<keyword evidence="5" id="KW-1185">Reference proteome</keyword>
<reference evidence="4 5" key="1">
    <citation type="submission" date="2017-11" db="EMBL/GenBank/DDBJ databases">
        <title>Genomic Encyclopedia of Archaeal and Bacterial Type Strains, Phase II (KMG-II): From Individual Species to Whole Genera.</title>
        <authorList>
            <person name="Goeker M."/>
        </authorList>
    </citation>
    <scope>NUCLEOTIDE SEQUENCE [LARGE SCALE GENOMIC DNA]</scope>
    <source>
        <strain evidence="4 5">DSM 16400</strain>
    </source>
</reference>
<dbReference type="InterPro" id="IPR010158">
    <property type="entry name" value="Amidase_Cbmase"/>
</dbReference>